<accession>A0A2K3P8C4</accession>
<reference evidence="1 2" key="2">
    <citation type="journal article" date="2017" name="Front. Plant Sci.">
        <title>Gene Classification and Mining of Molecular Markers Useful in Red Clover (Trifolium pratense) Breeding.</title>
        <authorList>
            <person name="Istvanek J."/>
            <person name="Dluhosova J."/>
            <person name="Dluhos P."/>
            <person name="Patkova L."/>
            <person name="Nedelnik J."/>
            <person name="Repkova J."/>
        </authorList>
    </citation>
    <scope>NUCLEOTIDE SEQUENCE [LARGE SCALE GENOMIC DNA]</scope>
    <source>
        <strain evidence="2">cv. Tatra</strain>
        <tissue evidence="1">Young leaves</tissue>
    </source>
</reference>
<dbReference type="Proteomes" id="UP000236291">
    <property type="component" value="Unassembled WGS sequence"/>
</dbReference>
<evidence type="ECO:0000313" key="2">
    <source>
        <dbReference type="Proteomes" id="UP000236291"/>
    </source>
</evidence>
<sequence>MEVVAEPSSVGDWVQLLLLSRCSLQVVKPQTRRDCRTGIKSLQQHHILCYLARWRETDGVAKLVDSMLDNYGHEGQDGHFTAAVKVLGSSGVSPCNGGTLKALGDKHPYMPPPYVPTIMYSDVPLVMSNEFIASTPLTPLLKPDGGIRPIVVGTIWRRFVSKVAMKGVCKDVAKYLNDFQFGVRISGGAEAILHSANRLLSHRH</sequence>
<gene>
    <name evidence="1" type="ORF">L195_g008128</name>
</gene>
<dbReference type="EMBL" id="ASHM01004594">
    <property type="protein sequence ID" value="PNY11520.1"/>
    <property type="molecule type" value="Genomic_DNA"/>
</dbReference>
<reference evidence="1 2" key="1">
    <citation type="journal article" date="2014" name="Am. J. Bot.">
        <title>Genome assembly and annotation for red clover (Trifolium pratense; Fabaceae).</title>
        <authorList>
            <person name="Istvanek J."/>
            <person name="Jaros M."/>
            <person name="Krenek A."/>
            <person name="Repkova J."/>
        </authorList>
    </citation>
    <scope>NUCLEOTIDE SEQUENCE [LARGE SCALE GENOMIC DNA]</scope>
    <source>
        <strain evidence="2">cv. Tatra</strain>
        <tissue evidence="1">Young leaves</tissue>
    </source>
</reference>
<name>A0A2K3P8C4_TRIPR</name>
<protein>
    <submittedName>
        <fullName evidence="1">Uncharacterized protein</fullName>
    </submittedName>
</protein>
<organism evidence="1 2">
    <name type="scientific">Trifolium pratense</name>
    <name type="common">Red clover</name>
    <dbReference type="NCBI Taxonomy" id="57577"/>
    <lineage>
        <taxon>Eukaryota</taxon>
        <taxon>Viridiplantae</taxon>
        <taxon>Streptophyta</taxon>
        <taxon>Embryophyta</taxon>
        <taxon>Tracheophyta</taxon>
        <taxon>Spermatophyta</taxon>
        <taxon>Magnoliopsida</taxon>
        <taxon>eudicotyledons</taxon>
        <taxon>Gunneridae</taxon>
        <taxon>Pentapetalae</taxon>
        <taxon>rosids</taxon>
        <taxon>fabids</taxon>
        <taxon>Fabales</taxon>
        <taxon>Fabaceae</taxon>
        <taxon>Papilionoideae</taxon>
        <taxon>50 kb inversion clade</taxon>
        <taxon>NPAAA clade</taxon>
        <taxon>Hologalegina</taxon>
        <taxon>IRL clade</taxon>
        <taxon>Trifolieae</taxon>
        <taxon>Trifolium</taxon>
    </lineage>
</organism>
<comment type="caution">
    <text evidence="1">The sequence shown here is derived from an EMBL/GenBank/DDBJ whole genome shotgun (WGS) entry which is preliminary data.</text>
</comment>
<dbReference type="AlphaFoldDB" id="A0A2K3P8C4"/>
<evidence type="ECO:0000313" key="1">
    <source>
        <dbReference type="EMBL" id="PNY11520.1"/>
    </source>
</evidence>
<proteinExistence type="predicted"/>